<name>A0A6I6JN48_9BACT</name>
<keyword evidence="1" id="KW-0472">Membrane</keyword>
<dbReference type="SUPFAM" id="SSF53474">
    <property type="entry name" value="alpha/beta-Hydrolases"/>
    <property type="match status" value="1"/>
</dbReference>
<dbReference type="Proteomes" id="UP000428260">
    <property type="component" value="Chromosome"/>
</dbReference>
<evidence type="ECO:0000256" key="1">
    <source>
        <dbReference type="SAM" id="Phobius"/>
    </source>
</evidence>
<keyword evidence="3" id="KW-1185">Reference proteome</keyword>
<organism evidence="2 3">
    <name type="scientific">Maribellus comscasis</name>
    <dbReference type="NCBI Taxonomy" id="2681766"/>
    <lineage>
        <taxon>Bacteria</taxon>
        <taxon>Pseudomonadati</taxon>
        <taxon>Bacteroidota</taxon>
        <taxon>Bacteroidia</taxon>
        <taxon>Marinilabiliales</taxon>
        <taxon>Prolixibacteraceae</taxon>
        <taxon>Maribellus</taxon>
    </lineage>
</organism>
<sequence length="355" mass="41419">MKMEKVTNLYTIIQVICISVINLISFSVKAQNYVLSTQSEPTIEEALDKFGFTEQKIIISSDTIVYYLTDYTSKPAKLVLFIQGTDPFPIFFYQFKNEQARLIGWFKDDYKTLDSTYAYAIVAKPGLSGIFNKDEFTVPKKYNECNYREYRVNQIRLTIEDIKQHHLKDPEKIIVYGHSEGAQIAAALARVDTNITHLGFWSGNVLNNFYEFTLFERIAALKEQQSDSAAHTHIEELIDWYKNIKENPNSTGIDDWGFTNKRWSSYEEAPINDLLKIDIPIYSVFATEDESTPIETAYLLPIQFIQHRKNNLAFKVFINYDHSYRERKNDQIIDNWSKVFGEFIEWTNKTKSNND</sequence>
<dbReference type="RefSeq" id="WP_158866373.1">
    <property type="nucleotide sequence ID" value="NZ_CP046401.1"/>
</dbReference>
<dbReference type="AlphaFoldDB" id="A0A6I6JN48"/>
<keyword evidence="1" id="KW-0812">Transmembrane</keyword>
<keyword evidence="1" id="KW-1133">Transmembrane helix</keyword>
<reference evidence="2 3" key="1">
    <citation type="submission" date="2019-11" db="EMBL/GenBank/DDBJ databases">
        <authorList>
            <person name="Zheng R.K."/>
            <person name="Sun C.M."/>
        </authorList>
    </citation>
    <scope>NUCLEOTIDE SEQUENCE [LARGE SCALE GENOMIC DNA]</scope>
    <source>
        <strain evidence="2 3">WC007</strain>
    </source>
</reference>
<dbReference type="InterPro" id="IPR029058">
    <property type="entry name" value="AB_hydrolase_fold"/>
</dbReference>
<gene>
    <name evidence="2" type="ORF">GM418_11960</name>
</gene>
<accession>A0A6I6JN48</accession>
<feature type="transmembrane region" description="Helical" evidence="1">
    <location>
        <begin position="7"/>
        <end position="28"/>
    </location>
</feature>
<dbReference type="KEGG" id="mcos:GM418_11960"/>
<evidence type="ECO:0000313" key="3">
    <source>
        <dbReference type="Proteomes" id="UP000428260"/>
    </source>
</evidence>
<dbReference type="Gene3D" id="3.40.50.1820">
    <property type="entry name" value="alpha/beta hydrolase"/>
    <property type="match status" value="1"/>
</dbReference>
<evidence type="ECO:0000313" key="2">
    <source>
        <dbReference type="EMBL" id="QGY44345.1"/>
    </source>
</evidence>
<proteinExistence type="predicted"/>
<dbReference type="EMBL" id="CP046401">
    <property type="protein sequence ID" value="QGY44345.1"/>
    <property type="molecule type" value="Genomic_DNA"/>
</dbReference>
<protein>
    <submittedName>
        <fullName evidence="2">Uncharacterized protein</fullName>
    </submittedName>
</protein>